<evidence type="ECO:0000313" key="3">
    <source>
        <dbReference type="EMBL" id="KAL0638991.1"/>
    </source>
</evidence>
<dbReference type="Proteomes" id="UP001447188">
    <property type="component" value="Unassembled WGS sequence"/>
</dbReference>
<feature type="compositionally biased region" description="Polar residues" evidence="1">
    <location>
        <begin position="184"/>
        <end position="195"/>
    </location>
</feature>
<keyword evidence="4" id="KW-1185">Reference proteome</keyword>
<comment type="caution">
    <text evidence="3">The sequence shown here is derived from an EMBL/GenBank/DDBJ whole genome shotgun (WGS) entry which is preliminary data.</text>
</comment>
<proteinExistence type="predicted"/>
<feature type="domain" description="HNH nuclease" evidence="2">
    <location>
        <begin position="58"/>
        <end position="91"/>
    </location>
</feature>
<gene>
    <name evidence="3" type="ORF">Q9L58_001871</name>
</gene>
<dbReference type="Pfam" id="PF13391">
    <property type="entry name" value="HNH_2"/>
    <property type="match status" value="1"/>
</dbReference>
<feature type="compositionally biased region" description="Low complexity" evidence="1">
    <location>
        <begin position="210"/>
        <end position="222"/>
    </location>
</feature>
<evidence type="ECO:0000313" key="4">
    <source>
        <dbReference type="Proteomes" id="UP001447188"/>
    </source>
</evidence>
<dbReference type="EMBL" id="JBBBZM010000015">
    <property type="protein sequence ID" value="KAL0638991.1"/>
    <property type="molecule type" value="Genomic_DNA"/>
</dbReference>
<dbReference type="InterPro" id="IPR003615">
    <property type="entry name" value="HNH_nuc"/>
</dbReference>
<feature type="compositionally biased region" description="Basic and acidic residues" evidence="1">
    <location>
        <begin position="197"/>
        <end position="207"/>
    </location>
</feature>
<name>A0ABR3GSS1_9PEZI</name>
<sequence>MRLPNASIPPALVLPTGPSPFHNLCPVAQRLQRSFILDTGCHPLARSETIWFPHKGLHIYNFSLRDPSPGAIDDVHNGMLMRRDLHFMFNQNISCPVVKCGTLVSHHLKRTRWPASTITPRCDARAFEERMRLVGRVIVEDDKDMGVAADVTAVRKRGGNTSRGSKSKRGGRGWGGVGRRGTPANRTDTNKNVSGRQPHDVSARHLAGESGIVRRGSISSSR</sequence>
<feature type="region of interest" description="Disordered" evidence="1">
    <location>
        <begin position="150"/>
        <end position="222"/>
    </location>
</feature>
<accession>A0ABR3GSS1</accession>
<organism evidence="3 4">
    <name type="scientific">Discina gigas</name>
    <dbReference type="NCBI Taxonomy" id="1032678"/>
    <lineage>
        <taxon>Eukaryota</taxon>
        <taxon>Fungi</taxon>
        <taxon>Dikarya</taxon>
        <taxon>Ascomycota</taxon>
        <taxon>Pezizomycotina</taxon>
        <taxon>Pezizomycetes</taxon>
        <taxon>Pezizales</taxon>
        <taxon>Discinaceae</taxon>
        <taxon>Discina</taxon>
    </lineage>
</organism>
<reference evidence="3 4" key="1">
    <citation type="submission" date="2024-02" db="EMBL/GenBank/DDBJ databases">
        <title>Discinaceae phylogenomics.</title>
        <authorList>
            <person name="Dirks A.C."/>
            <person name="James T.Y."/>
        </authorList>
    </citation>
    <scope>NUCLEOTIDE SEQUENCE [LARGE SCALE GENOMIC DNA]</scope>
    <source>
        <strain evidence="3 4">ACD0624</strain>
    </source>
</reference>
<protein>
    <recommendedName>
        <fullName evidence="2">HNH nuclease domain-containing protein</fullName>
    </recommendedName>
</protein>
<evidence type="ECO:0000256" key="1">
    <source>
        <dbReference type="SAM" id="MobiDB-lite"/>
    </source>
</evidence>
<evidence type="ECO:0000259" key="2">
    <source>
        <dbReference type="Pfam" id="PF13391"/>
    </source>
</evidence>